<dbReference type="PANTHER" id="PTHR33885">
    <property type="entry name" value="PHAGE SHOCK PROTEIN C"/>
    <property type="match status" value="1"/>
</dbReference>
<evidence type="ECO:0000313" key="8">
    <source>
        <dbReference type="EMBL" id="KOC90264.1"/>
    </source>
</evidence>
<evidence type="ECO:0000313" key="11">
    <source>
        <dbReference type="Proteomes" id="UP000037088"/>
    </source>
</evidence>
<evidence type="ECO:0000313" key="9">
    <source>
        <dbReference type="EMBL" id="KOC94774.1"/>
    </source>
</evidence>
<dbReference type="InterPro" id="IPR052027">
    <property type="entry name" value="PspC"/>
</dbReference>
<dbReference type="STRING" id="1560201.NG42_09325"/>
<dbReference type="NCBIfam" id="NF007973">
    <property type="entry name" value="PRK10697.1"/>
    <property type="match status" value="1"/>
</dbReference>
<keyword evidence="4 6" id="KW-1133">Transmembrane helix</keyword>
<protein>
    <submittedName>
        <fullName evidence="9">Transcriptional regulator</fullName>
    </submittedName>
</protein>
<dbReference type="InterPro" id="IPR007168">
    <property type="entry name" value="Phageshock_PspC_N"/>
</dbReference>
<evidence type="ECO:0000256" key="3">
    <source>
        <dbReference type="ARBA" id="ARBA00022692"/>
    </source>
</evidence>
<comment type="subcellular location">
    <subcellularLocation>
        <location evidence="1">Cell membrane</location>
        <topology evidence="1">Single-pass membrane protein</topology>
    </subcellularLocation>
</comment>
<dbReference type="GO" id="GO:0005886">
    <property type="term" value="C:plasma membrane"/>
    <property type="evidence" value="ECO:0007669"/>
    <property type="project" value="UniProtKB-SubCell"/>
</dbReference>
<dbReference type="PANTHER" id="PTHR33885:SF3">
    <property type="entry name" value="PHAGE SHOCK PROTEIN C"/>
    <property type="match status" value="1"/>
</dbReference>
<dbReference type="EMBL" id="JRXE01000011">
    <property type="protein sequence ID" value="KOC90264.1"/>
    <property type="molecule type" value="Genomic_DNA"/>
</dbReference>
<evidence type="ECO:0000256" key="1">
    <source>
        <dbReference type="ARBA" id="ARBA00004162"/>
    </source>
</evidence>
<dbReference type="Pfam" id="PF04024">
    <property type="entry name" value="PspC"/>
    <property type="match status" value="1"/>
</dbReference>
<dbReference type="NCBIfam" id="TIGR02978">
    <property type="entry name" value="phageshock_pspC"/>
    <property type="match status" value="1"/>
</dbReference>
<evidence type="ECO:0000256" key="6">
    <source>
        <dbReference type="SAM" id="Phobius"/>
    </source>
</evidence>
<evidence type="ECO:0000256" key="2">
    <source>
        <dbReference type="ARBA" id="ARBA00022475"/>
    </source>
</evidence>
<dbReference type="Proteomes" id="UP000036851">
    <property type="component" value="Unassembled WGS sequence"/>
</dbReference>
<name>A0A0L7THF7_9GAMM</name>
<sequence>MTGSFVRGNKLWRIPQQGKIKGVCAGLAQYLNIPVRLVRIIAVLSLFFGLFMFTVIAYFILGWVLDPMPYGADSEQQPVTAHQLLNDLSSELQAGEAQLRDVERYVTSETFSVRSRFSQL</sequence>
<dbReference type="RefSeq" id="WP_052899033.1">
    <property type="nucleotide sequence ID" value="NZ_JRXE01000011.1"/>
</dbReference>
<dbReference type="OrthoDB" id="7359894at2"/>
<dbReference type="Proteomes" id="UP000037088">
    <property type="component" value="Unassembled WGS sequence"/>
</dbReference>
<evidence type="ECO:0000259" key="7">
    <source>
        <dbReference type="Pfam" id="PF04024"/>
    </source>
</evidence>
<dbReference type="InterPro" id="IPR014320">
    <property type="entry name" value="Phageshock_PspC"/>
</dbReference>
<dbReference type="PATRIC" id="fig|1560201.3.peg.1985"/>
<evidence type="ECO:0000256" key="4">
    <source>
        <dbReference type="ARBA" id="ARBA00022989"/>
    </source>
</evidence>
<evidence type="ECO:0000313" key="10">
    <source>
        <dbReference type="Proteomes" id="UP000036851"/>
    </source>
</evidence>
<organism evidence="9 10">
    <name type="scientific">Winslowiella iniecta</name>
    <dbReference type="NCBI Taxonomy" id="1560201"/>
    <lineage>
        <taxon>Bacteria</taxon>
        <taxon>Pseudomonadati</taxon>
        <taxon>Pseudomonadota</taxon>
        <taxon>Gammaproteobacteria</taxon>
        <taxon>Enterobacterales</taxon>
        <taxon>Erwiniaceae</taxon>
        <taxon>Winslowiella</taxon>
    </lineage>
</organism>
<reference evidence="10 11" key="1">
    <citation type="journal article" date="2015" name="Int. J. Syst. Evol. Microbiol.">
        <title>Erwinia iniecta sp. nov., isolated from Russian wheat aphids (Diuraphis noxia).</title>
        <authorList>
            <person name="Campillo T."/>
            <person name="Luna E."/>
            <person name="Portier P."/>
            <person name="Fischer-Le Saux M."/>
            <person name="Lapitan N."/>
            <person name="Tisserat N.A."/>
            <person name="Leach J.E."/>
        </authorList>
    </citation>
    <scope>NUCLEOTIDE SEQUENCE [LARGE SCALE GENOMIC DNA]</scope>
    <source>
        <strain evidence="8 11">B120</strain>
        <strain evidence="9 10">B149</strain>
    </source>
</reference>
<dbReference type="AlphaFoldDB" id="A0A0L7THF7"/>
<feature type="domain" description="Phage shock protein PspC N-terminal" evidence="7">
    <location>
        <begin position="10"/>
        <end position="66"/>
    </location>
</feature>
<proteinExistence type="predicted"/>
<comment type="caution">
    <text evidence="9">The sequence shown here is derived from an EMBL/GenBank/DDBJ whole genome shotgun (WGS) entry which is preliminary data.</text>
</comment>
<dbReference type="EMBL" id="JRXF01000003">
    <property type="protein sequence ID" value="KOC94774.1"/>
    <property type="molecule type" value="Genomic_DNA"/>
</dbReference>
<accession>A0A0L7THF7</accession>
<evidence type="ECO:0000256" key="5">
    <source>
        <dbReference type="ARBA" id="ARBA00023136"/>
    </source>
</evidence>
<feature type="transmembrane region" description="Helical" evidence="6">
    <location>
        <begin position="37"/>
        <end position="61"/>
    </location>
</feature>
<keyword evidence="3 6" id="KW-0812">Transmembrane</keyword>
<keyword evidence="5 6" id="KW-0472">Membrane</keyword>
<keyword evidence="11" id="KW-1185">Reference proteome</keyword>
<keyword evidence="2" id="KW-1003">Cell membrane</keyword>
<gene>
    <name evidence="8" type="ORF">NG42_09325</name>
    <name evidence="9" type="ORF">NG43_03015</name>
</gene>